<dbReference type="SMART" id="SM00409">
    <property type="entry name" value="IG"/>
    <property type="match status" value="1"/>
</dbReference>
<protein>
    <recommendedName>
        <fullName evidence="2">Ig-like domain-containing protein</fullName>
    </recommendedName>
</protein>
<dbReference type="PROSITE" id="PS50835">
    <property type="entry name" value="IG_LIKE"/>
    <property type="match status" value="1"/>
</dbReference>
<keyword evidence="1" id="KW-0812">Transmembrane</keyword>
<dbReference type="Proteomes" id="UP000646548">
    <property type="component" value="Unassembled WGS sequence"/>
</dbReference>
<dbReference type="Pfam" id="PF13927">
    <property type="entry name" value="Ig_3"/>
    <property type="match status" value="1"/>
</dbReference>
<dbReference type="AlphaFoldDB" id="A0A834BVJ9"/>
<dbReference type="InterPro" id="IPR013783">
    <property type="entry name" value="Ig-like_fold"/>
</dbReference>
<reference evidence="3" key="1">
    <citation type="journal article" name="BMC Genomics">
        <title>Long-read sequencing and de novo genome assembly of marine medaka (Oryzias melastigma).</title>
        <authorList>
            <person name="Liang P."/>
            <person name="Saqib H.S.A."/>
            <person name="Ni X."/>
            <person name="Shen Y."/>
        </authorList>
    </citation>
    <scope>NUCLEOTIDE SEQUENCE</scope>
    <source>
        <strain evidence="3">Bigg-433</strain>
    </source>
</reference>
<keyword evidence="1" id="KW-0472">Membrane</keyword>
<evidence type="ECO:0000313" key="4">
    <source>
        <dbReference type="Proteomes" id="UP000646548"/>
    </source>
</evidence>
<keyword evidence="1" id="KW-1133">Transmembrane helix</keyword>
<dbReference type="CDD" id="cd00096">
    <property type="entry name" value="Ig"/>
    <property type="match status" value="1"/>
</dbReference>
<organism evidence="3 4">
    <name type="scientific">Oryzias melastigma</name>
    <name type="common">Marine medaka</name>
    <dbReference type="NCBI Taxonomy" id="30732"/>
    <lineage>
        <taxon>Eukaryota</taxon>
        <taxon>Metazoa</taxon>
        <taxon>Chordata</taxon>
        <taxon>Craniata</taxon>
        <taxon>Vertebrata</taxon>
        <taxon>Euteleostomi</taxon>
        <taxon>Actinopterygii</taxon>
        <taxon>Neopterygii</taxon>
        <taxon>Teleostei</taxon>
        <taxon>Neoteleostei</taxon>
        <taxon>Acanthomorphata</taxon>
        <taxon>Ovalentaria</taxon>
        <taxon>Atherinomorphae</taxon>
        <taxon>Beloniformes</taxon>
        <taxon>Adrianichthyidae</taxon>
        <taxon>Oryziinae</taxon>
        <taxon>Oryzias</taxon>
    </lineage>
</organism>
<dbReference type="EMBL" id="WKFB01001091">
    <property type="protein sequence ID" value="KAF6715395.1"/>
    <property type="molecule type" value="Genomic_DNA"/>
</dbReference>
<evidence type="ECO:0000256" key="1">
    <source>
        <dbReference type="SAM" id="Phobius"/>
    </source>
</evidence>
<feature type="domain" description="Ig-like" evidence="2">
    <location>
        <begin position="35"/>
        <end position="122"/>
    </location>
</feature>
<accession>A0A834BVJ9</accession>
<name>A0A834BVJ9_ORYME</name>
<sequence length="204" mass="23177">MLGFSRNVGFSGAIFCYITWTFCTADVTFISQPAGSTVILNCNTSISDLIQITWEMNGEQLFSVLTLDNGTLHENPAASRLNVRLNLNQSTIQRYALIIERTNKSHSGNYTCETITSKGILNQKWELLITEEPENFQIYIIVAAVAVPVCVLLLMVCVVTLRRSSKQKPKKIIRSLRPKKQTEAVYENHLEIERYHERFNVCQS</sequence>
<gene>
    <name evidence="3" type="ORF">FQA47_001603</name>
</gene>
<dbReference type="Gene3D" id="2.60.40.10">
    <property type="entry name" value="Immunoglobulins"/>
    <property type="match status" value="1"/>
</dbReference>
<evidence type="ECO:0000259" key="2">
    <source>
        <dbReference type="PROSITE" id="PS50835"/>
    </source>
</evidence>
<dbReference type="InterPro" id="IPR003599">
    <property type="entry name" value="Ig_sub"/>
</dbReference>
<dbReference type="SUPFAM" id="SSF48726">
    <property type="entry name" value="Immunoglobulin"/>
    <property type="match status" value="1"/>
</dbReference>
<evidence type="ECO:0000313" key="3">
    <source>
        <dbReference type="EMBL" id="KAF6715395.1"/>
    </source>
</evidence>
<comment type="caution">
    <text evidence="3">The sequence shown here is derived from an EMBL/GenBank/DDBJ whole genome shotgun (WGS) entry which is preliminary data.</text>
</comment>
<dbReference type="InterPro" id="IPR007110">
    <property type="entry name" value="Ig-like_dom"/>
</dbReference>
<proteinExistence type="predicted"/>
<dbReference type="InterPro" id="IPR036179">
    <property type="entry name" value="Ig-like_dom_sf"/>
</dbReference>
<feature type="transmembrane region" description="Helical" evidence="1">
    <location>
        <begin position="138"/>
        <end position="161"/>
    </location>
</feature>